<evidence type="ECO:0000313" key="3">
    <source>
        <dbReference type="Proteomes" id="UP000007089"/>
    </source>
</evidence>
<evidence type="ECO:0000313" key="2">
    <source>
        <dbReference type="EMBL" id="ACL64176.1"/>
    </source>
</evidence>
<dbReference type="InterPro" id="IPR011009">
    <property type="entry name" value="Kinase-like_dom_sf"/>
</dbReference>
<feature type="domain" description="Aminoglycoside phosphotransferase" evidence="1">
    <location>
        <begin position="58"/>
        <end position="301"/>
    </location>
</feature>
<sequence>MAPTIPGAEALGALAAALFPGGAVSRIEPLGPDAGGDKAVGYGRPLRVTVRLPGGGERRFVFRTQAPNEFGHDRRADRAEGALLAYDLFDRFPRHVRALDVGAIAGDGRLVSLGGAGEFWLATDWADGTLYADDLRRVAVHGAGPLDRARADALVDYLVRLHAERLDDPAAWRRAVRDLLGHGEGIFGLVDAYPPDVPAAPPARLRALEERCLAARWALRARAGRLARTHGDFHPFNVVFRPPGPGEDGTGFTLLDASRGGAGDPADDVVALTVNYPFFALGHLGAWAGGLRALWRRAWDRYLAGTGDRGVLETAPAYLAWRALVLACPRFYPHLAAPARDRLLGLAERTLDAGRLEPGDADALFAGEGA</sequence>
<protein>
    <recommendedName>
        <fullName evidence="1">Aminoglycoside phosphotransferase domain-containing protein</fullName>
    </recommendedName>
</protein>
<reference evidence="2" key="1">
    <citation type="submission" date="2009-01" db="EMBL/GenBank/DDBJ databases">
        <title>Complete sequence of Anaeromyxobacter dehalogenans 2CP-1.</title>
        <authorList>
            <consortium name="US DOE Joint Genome Institute"/>
            <person name="Lucas S."/>
            <person name="Copeland A."/>
            <person name="Lapidus A."/>
            <person name="Glavina del Rio T."/>
            <person name="Dalin E."/>
            <person name="Tice H."/>
            <person name="Bruce D."/>
            <person name="Goodwin L."/>
            <person name="Pitluck S."/>
            <person name="Saunders E."/>
            <person name="Brettin T."/>
            <person name="Detter J.C."/>
            <person name="Han C."/>
            <person name="Larimer F."/>
            <person name="Land M."/>
            <person name="Hauser L."/>
            <person name="Kyrpides N."/>
            <person name="Ovchinnikova G."/>
            <person name="Beliaev A.S."/>
            <person name="Richardson P."/>
        </authorList>
    </citation>
    <scope>NUCLEOTIDE SEQUENCE</scope>
    <source>
        <strain evidence="2">2CP-1</strain>
    </source>
</reference>
<dbReference type="Proteomes" id="UP000007089">
    <property type="component" value="Chromosome"/>
</dbReference>
<name>B8JDT1_ANAD2</name>
<dbReference type="Gene3D" id="3.90.1200.10">
    <property type="match status" value="1"/>
</dbReference>
<proteinExistence type="predicted"/>
<dbReference type="SUPFAM" id="SSF56112">
    <property type="entry name" value="Protein kinase-like (PK-like)"/>
    <property type="match status" value="1"/>
</dbReference>
<gene>
    <name evidence="2" type="ordered locus">A2cp1_0824</name>
</gene>
<dbReference type="HOGENOM" id="CLU_728907_0_0_7"/>
<accession>B8JDT1</accession>
<dbReference type="RefSeq" id="WP_012632192.1">
    <property type="nucleotide sequence ID" value="NC_011891.1"/>
</dbReference>
<organism evidence="2 3">
    <name type="scientific">Anaeromyxobacter dehalogenans (strain ATCC BAA-258 / DSM 21875 / 2CP-1)</name>
    <dbReference type="NCBI Taxonomy" id="455488"/>
    <lineage>
        <taxon>Bacteria</taxon>
        <taxon>Pseudomonadati</taxon>
        <taxon>Myxococcota</taxon>
        <taxon>Myxococcia</taxon>
        <taxon>Myxococcales</taxon>
        <taxon>Cystobacterineae</taxon>
        <taxon>Anaeromyxobacteraceae</taxon>
        <taxon>Anaeromyxobacter</taxon>
    </lineage>
</organism>
<evidence type="ECO:0000259" key="1">
    <source>
        <dbReference type="Pfam" id="PF01636"/>
    </source>
</evidence>
<dbReference type="AlphaFoldDB" id="B8JDT1"/>
<dbReference type="Pfam" id="PF01636">
    <property type="entry name" value="APH"/>
    <property type="match status" value="1"/>
</dbReference>
<dbReference type="InterPro" id="IPR002575">
    <property type="entry name" value="Aminoglycoside_PTrfase"/>
</dbReference>
<dbReference type="KEGG" id="acp:A2cp1_0824"/>
<dbReference type="EMBL" id="CP001359">
    <property type="protein sequence ID" value="ACL64176.1"/>
    <property type="molecule type" value="Genomic_DNA"/>
</dbReference>
<keyword evidence="3" id="KW-1185">Reference proteome</keyword>